<protein>
    <recommendedName>
        <fullName evidence="4">Protein KTI12 homolog</fullName>
    </recommendedName>
</protein>
<keyword evidence="6" id="KW-1185">Reference proteome</keyword>
<keyword evidence="2" id="KW-0067">ATP-binding</keyword>
<dbReference type="Gene3D" id="3.40.50.300">
    <property type="entry name" value="P-loop containing nucleotide triphosphate hydrolases"/>
    <property type="match status" value="1"/>
</dbReference>
<dbReference type="EMBL" id="JAHYIQ010000018">
    <property type="protein sequence ID" value="KAK1124369.1"/>
    <property type="molecule type" value="Genomic_DNA"/>
</dbReference>
<dbReference type="GO" id="GO:0005524">
    <property type="term" value="F:ATP binding"/>
    <property type="evidence" value="ECO:0007669"/>
    <property type="project" value="UniProtKB-KW"/>
</dbReference>
<keyword evidence="1" id="KW-0547">Nucleotide-binding</keyword>
<comment type="similarity">
    <text evidence="3">Belongs to the KTI12 family.</text>
</comment>
<sequence>MKSMIQRMLNTNDILIIDGSNYIKGYRYEIYCITKLYKTPQCIIFCDMPIEHAWLCNERRSEYEKYNREIFDALVMRYEIPDSKNRWDLPLFITSAEDELKFDEIYKMLYEVEAPKPNLSTQCPSLSSTNYLYELDTVTQEVINKISSCHRELCIFWKIARIYIWEEHSLSLMFRFQVIHILMHPWMYLV</sequence>
<dbReference type="PANTHER" id="PTHR12435">
    <property type="match status" value="1"/>
</dbReference>
<evidence type="ECO:0000256" key="3">
    <source>
        <dbReference type="ARBA" id="ARBA00025768"/>
    </source>
</evidence>
<dbReference type="Pfam" id="PF08433">
    <property type="entry name" value="KTI12"/>
    <property type="match status" value="1"/>
</dbReference>
<evidence type="ECO:0000256" key="4">
    <source>
        <dbReference type="ARBA" id="ARBA00026170"/>
    </source>
</evidence>
<reference evidence="5" key="1">
    <citation type="submission" date="2021-10" db="EMBL/GenBank/DDBJ databases">
        <title>Melipona bicolor Genome sequencing and assembly.</title>
        <authorList>
            <person name="Araujo N.S."/>
            <person name="Arias M.C."/>
        </authorList>
    </citation>
    <scope>NUCLEOTIDE SEQUENCE</scope>
    <source>
        <strain evidence="5">USP_2M_L1-L4_2017</strain>
        <tissue evidence="5">Whole body</tissue>
    </source>
</reference>
<accession>A0AA40FS65</accession>
<evidence type="ECO:0000256" key="1">
    <source>
        <dbReference type="ARBA" id="ARBA00022741"/>
    </source>
</evidence>
<evidence type="ECO:0000313" key="6">
    <source>
        <dbReference type="Proteomes" id="UP001177670"/>
    </source>
</evidence>
<dbReference type="SUPFAM" id="SSF52540">
    <property type="entry name" value="P-loop containing nucleoside triphosphate hydrolases"/>
    <property type="match status" value="1"/>
</dbReference>
<dbReference type="Proteomes" id="UP001177670">
    <property type="component" value="Unassembled WGS sequence"/>
</dbReference>
<name>A0AA40FS65_9HYME</name>
<dbReference type="InterPro" id="IPR027417">
    <property type="entry name" value="P-loop_NTPase"/>
</dbReference>
<organism evidence="5 6">
    <name type="scientific">Melipona bicolor</name>
    <dbReference type="NCBI Taxonomy" id="60889"/>
    <lineage>
        <taxon>Eukaryota</taxon>
        <taxon>Metazoa</taxon>
        <taxon>Ecdysozoa</taxon>
        <taxon>Arthropoda</taxon>
        <taxon>Hexapoda</taxon>
        <taxon>Insecta</taxon>
        <taxon>Pterygota</taxon>
        <taxon>Neoptera</taxon>
        <taxon>Endopterygota</taxon>
        <taxon>Hymenoptera</taxon>
        <taxon>Apocrita</taxon>
        <taxon>Aculeata</taxon>
        <taxon>Apoidea</taxon>
        <taxon>Anthophila</taxon>
        <taxon>Apidae</taxon>
        <taxon>Melipona</taxon>
    </lineage>
</organism>
<evidence type="ECO:0000256" key="2">
    <source>
        <dbReference type="ARBA" id="ARBA00022840"/>
    </source>
</evidence>
<dbReference type="InterPro" id="IPR013641">
    <property type="entry name" value="KTI12/PSTK"/>
</dbReference>
<dbReference type="AlphaFoldDB" id="A0AA40FS65"/>
<gene>
    <name evidence="5" type="ORF">K0M31_006736</name>
</gene>
<proteinExistence type="inferred from homology"/>
<comment type="caution">
    <text evidence="5">The sequence shown here is derived from an EMBL/GenBank/DDBJ whole genome shotgun (WGS) entry which is preliminary data.</text>
</comment>
<evidence type="ECO:0000313" key="5">
    <source>
        <dbReference type="EMBL" id="KAK1124369.1"/>
    </source>
</evidence>